<keyword evidence="2" id="KW-1185">Reference proteome</keyword>
<accession>A0A4D9CNR7</accession>
<name>A0A4D9CNR7_9STRA</name>
<protein>
    <submittedName>
        <fullName evidence="1">Uncharacterized protein</fullName>
    </submittedName>
</protein>
<evidence type="ECO:0000313" key="1">
    <source>
        <dbReference type="EMBL" id="TFJ80780.1"/>
    </source>
</evidence>
<comment type="caution">
    <text evidence="1">The sequence shown here is derived from an EMBL/GenBank/DDBJ whole genome shotgun (WGS) entry which is preliminary data.</text>
</comment>
<dbReference type="OrthoDB" id="189613at2759"/>
<dbReference type="Proteomes" id="UP000355283">
    <property type="component" value="Unassembled WGS sequence"/>
</dbReference>
<proteinExistence type="predicted"/>
<evidence type="ECO:0000313" key="2">
    <source>
        <dbReference type="Proteomes" id="UP000355283"/>
    </source>
</evidence>
<gene>
    <name evidence="1" type="ORF">NSK_007957</name>
</gene>
<dbReference type="AlphaFoldDB" id="A0A4D9CNR7"/>
<organism evidence="1 2">
    <name type="scientific">Nannochloropsis salina CCMP1776</name>
    <dbReference type="NCBI Taxonomy" id="1027361"/>
    <lineage>
        <taxon>Eukaryota</taxon>
        <taxon>Sar</taxon>
        <taxon>Stramenopiles</taxon>
        <taxon>Ochrophyta</taxon>
        <taxon>Eustigmatophyceae</taxon>
        <taxon>Eustigmatales</taxon>
        <taxon>Monodopsidaceae</taxon>
        <taxon>Microchloropsis</taxon>
        <taxon>Microchloropsis salina</taxon>
    </lineage>
</organism>
<reference evidence="1 2" key="1">
    <citation type="submission" date="2019-01" db="EMBL/GenBank/DDBJ databases">
        <title>Nuclear Genome Assembly of the Microalgal Biofuel strain Nannochloropsis salina CCMP1776.</title>
        <authorList>
            <person name="Hovde B."/>
        </authorList>
    </citation>
    <scope>NUCLEOTIDE SEQUENCE [LARGE SCALE GENOMIC DNA]</scope>
    <source>
        <strain evidence="1 2">CCMP1776</strain>
    </source>
</reference>
<sequence length="308" mass="33456">MGPGAPEGYWSDVENIKHELEVFFTVRAAEERRLLEEKSGNPLRNYLGLADEEQKRIRRRGALIDRDLYSDLRRYGFDYLVLPIMEQGGFRAFAAIFAVNGDHPPRVEQTGGLALGAALEAKLGTLSDKVSASVGKAGGEEGRKGQAPVAALGREVLRTGPESWRYETDGLDPAQWKKGKLDTTASPAPKVKSDVWKYLALSNPSKLYSALLLLDMAVAWGKATSGALDRGFLTPSLLSYIQLAAEVGILANLLSVPLTFLFVSKTGQPVEKAVSLALKAIVGGPVMLVECRFQGHFDVPETRDIASK</sequence>
<dbReference type="EMBL" id="SDOX01000158">
    <property type="protein sequence ID" value="TFJ80780.1"/>
    <property type="molecule type" value="Genomic_DNA"/>
</dbReference>